<dbReference type="PANTHER" id="PTHR32470:SF2">
    <property type="entry name" value="NADH DEHYDROGENASE [UBIQUINONE] 1 ALPHA SUBCOMPLEX ASSEMBLY FACTOR 2"/>
    <property type="match status" value="1"/>
</dbReference>
<feature type="compositionally biased region" description="Basic and acidic residues" evidence="2">
    <location>
        <begin position="163"/>
        <end position="182"/>
    </location>
</feature>
<evidence type="ECO:0000313" key="3">
    <source>
        <dbReference type="EMBL" id="KAG9231761.1"/>
    </source>
</evidence>
<protein>
    <recommendedName>
        <fullName evidence="5">NADH dehydrogenase [ubiquinone] 1 alpha subcomplex subunit</fullName>
    </recommendedName>
</protein>
<name>A0A9P7YE95_9HELO</name>
<dbReference type="PANTHER" id="PTHR32470">
    <property type="entry name" value="ADH DEHYDROGENASE [UBIQUINONE] 1 ALPHA SUBCOMPLEX ASSEMBLY FACTOR 2"/>
    <property type="match status" value="1"/>
</dbReference>
<reference evidence="3" key="1">
    <citation type="journal article" date="2021" name="IMA Fungus">
        <title>Genomic characterization of three marine fungi, including Emericellopsis atlantica sp. nov. with signatures of a generalist lifestyle and marine biomass degradation.</title>
        <authorList>
            <person name="Hagestad O.C."/>
            <person name="Hou L."/>
            <person name="Andersen J.H."/>
            <person name="Hansen E.H."/>
            <person name="Altermark B."/>
            <person name="Li C."/>
            <person name="Kuhnert E."/>
            <person name="Cox R.J."/>
            <person name="Crous P.W."/>
            <person name="Spatafora J.W."/>
            <person name="Lail K."/>
            <person name="Amirebrahimi M."/>
            <person name="Lipzen A."/>
            <person name="Pangilinan J."/>
            <person name="Andreopoulos W."/>
            <person name="Hayes R.D."/>
            <person name="Ng V."/>
            <person name="Grigoriev I.V."/>
            <person name="Jackson S.A."/>
            <person name="Sutton T.D.S."/>
            <person name="Dobson A.D.W."/>
            <person name="Rama T."/>
        </authorList>
    </citation>
    <scope>NUCLEOTIDE SEQUENCE</scope>
    <source>
        <strain evidence="3">TRa018bII</strain>
    </source>
</reference>
<dbReference type="InterPro" id="IPR052618">
    <property type="entry name" value="ComplexI_NDUFA12"/>
</dbReference>
<dbReference type="AlphaFoldDB" id="A0A9P7YE95"/>
<dbReference type="EMBL" id="MU251582">
    <property type="protein sequence ID" value="KAG9231761.1"/>
    <property type="molecule type" value="Genomic_DNA"/>
</dbReference>
<accession>A0A9P7YE95</accession>
<dbReference type="GO" id="GO:0005739">
    <property type="term" value="C:mitochondrion"/>
    <property type="evidence" value="ECO:0007669"/>
    <property type="project" value="TreeGrafter"/>
</dbReference>
<dbReference type="Proteomes" id="UP000824998">
    <property type="component" value="Unassembled WGS sequence"/>
</dbReference>
<keyword evidence="4" id="KW-1185">Reference proteome</keyword>
<evidence type="ECO:0008006" key="5">
    <source>
        <dbReference type="Google" id="ProtNLM"/>
    </source>
</evidence>
<feature type="compositionally biased region" description="Basic and acidic residues" evidence="2">
    <location>
        <begin position="143"/>
        <end position="154"/>
    </location>
</feature>
<dbReference type="GO" id="GO:0032981">
    <property type="term" value="P:mitochondrial respiratory chain complex I assembly"/>
    <property type="evidence" value="ECO:0007669"/>
    <property type="project" value="TreeGrafter"/>
</dbReference>
<sequence length="204" mass="23042">MSSRPTGPIKAAWYKWKSQRWVPWRKRFLVGLDLHGNTFWEFRDTLSSHKHRMRRIVRYPTAAHLSDVDVGPQWLQWLRHTRKEAPSLAEQAQDVVRVENLKILAARADQRWREKASVLDAPGGVRGQPLPAIGVGMAADATEEQRELHGESEGPRGTGDAQGSREGRSASKPKEQAEDPWKQARGGPSEQWQPQAWGGDATSR</sequence>
<proteinExistence type="inferred from homology"/>
<evidence type="ECO:0000313" key="4">
    <source>
        <dbReference type="Proteomes" id="UP000824998"/>
    </source>
</evidence>
<feature type="region of interest" description="Disordered" evidence="2">
    <location>
        <begin position="140"/>
        <end position="204"/>
    </location>
</feature>
<dbReference type="InterPro" id="IPR007763">
    <property type="entry name" value="NDUFA12"/>
</dbReference>
<evidence type="ECO:0000256" key="1">
    <source>
        <dbReference type="ARBA" id="ARBA00007355"/>
    </source>
</evidence>
<dbReference type="OrthoDB" id="10255576at2759"/>
<dbReference type="GO" id="GO:0045271">
    <property type="term" value="C:respiratory chain complex I"/>
    <property type="evidence" value="ECO:0007669"/>
    <property type="project" value="InterPro"/>
</dbReference>
<comment type="caution">
    <text evidence="3">The sequence shown here is derived from an EMBL/GenBank/DDBJ whole genome shotgun (WGS) entry which is preliminary data.</text>
</comment>
<evidence type="ECO:0000256" key="2">
    <source>
        <dbReference type="SAM" id="MobiDB-lite"/>
    </source>
</evidence>
<gene>
    <name evidence="3" type="ORF">BJ875DRAFT_382194</name>
</gene>
<comment type="similarity">
    <text evidence="1">Belongs to the complex I NDUFA12 subunit family.</text>
</comment>
<dbReference type="Pfam" id="PF05071">
    <property type="entry name" value="NDUFA12"/>
    <property type="match status" value="1"/>
</dbReference>
<organism evidence="3 4">
    <name type="scientific">Amylocarpus encephaloides</name>
    <dbReference type="NCBI Taxonomy" id="45428"/>
    <lineage>
        <taxon>Eukaryota</taxon>
        <taxon>Fungi</taxon>
        <taxon>Dikarya</taxon>
        <taxon>Ascomycota</taxon>
        <taxon>Pezizomycotina</taxon>
        <taxon>Leotiomycetes</taxon>
        <taxon>Helotiales</taxon>
        <taxon>Helotiales incertae sedis</taxon>
        <taxon>Amylocarpus</taxon>
    </lineage>
</organism>